<feature type="domain" description="4Fe-4S ferredoxin-type" evidence="4">
    <location>
        <begin position="1"/>
        <end position="30"/>
    </location>
</feature>
<dbReference type="PANTHER" id="PTHR43193">
    <property type="match status" value="1"/>
</dbReference>
<evidence type="ECO:0000313" key="5">
    <source>
        <dbReference type="EMBL" id="OUN02677.1"/>
    </source>
</evidence>
<dbReference type="PROSITE" id="PS00198">
    <property type="entry name" value="4FE4S_FER_1"/>
    <property type="match status" value="1"/>
</dbReference>
<evidence type="ECO:0000256" key="3">
    <source>
        <dbReference type="ARBA" id="ARBA00023014"/>
    </source>
</evidence>
<gene>
    <name evidence="5" type="ORF">B5G41_11590</name>
</gene>
<dbReference type="InterPro" id="IPR007525">
    <property type="entry name" value="FrhB_FdhB_C"/>
</dbReference>
<keyword evidence="2" id="KW-0408">Iron</keyword>
<reference evidence="6" key="1">
    <citation type="submission" date="2017-04" db="EMBL/GenBank/DDBJ databases">
        <title>Function of individual gut microbiota members based on whole genome sequencing of pure cultures obtained from chicken caecum.</title>
        <authorList>
            <person name="Medvecky M."/>
            <person name="Cejkova D."/>
            <person name="Polansky O."/>
            <person name="Karasova D."/>
            <person name="Kubasova T."/>
            <person name="Cizek A."/>
            <person name="Rychlik I."/>
        </authorList>
    </citation>
    <scope>NUCLEOTIDE SEQUENCE [LARGE SCALE GENOMIC DNA]</scope>
    <source>
        <strain evidence="6">An90</strain>
    </source>
</reference>
<dbReference type="Pfam" id="PF13187">
    <property type="entry name" value="Fer4_9"/>
    <property type="match status" value="1"/>
</dbReference>
<dbReference type="EMBL" id="NFHB01000007">
    <property type="protein sequence ID" value="OUN02677.1"/>
    <property type="molecule type" value="Genomic_DNA"/>
</dbReference>
<dbReference type="OrthoDB" id="9813230at2"/>
<keyword evidence="1" id="KW-0479">Metal-binding</keyword>
<dbReference type="GO" id="GO:0051536">
    <property type="term" value="F:iron-sulfur cluster binding"/>
    <property type="evidence" value="ECO:0007669"/>
    <property type="project" value="UniProtKB-KW"/>
</dbReference>
<dbReference type="InterPro" id="IPR052977">
    <property type="entry name" value="Polyferredoxin-like_ET"/>
</dbReference>
<dbReference type="Pfam" id="PF04432">
    <property type="entry name" value="FrhB_FdhB_C"/>
    <property type="match status" value="1"/>
</dbReference>
<keyword evidence="3" id="KW-0411">Iron-sulfur</keyword>
<dbReference type="AlphaFoldDB" id="A0A1Y3QWA2"/>
<sequence>MINIADIHDCFGCGVCAKACPKQIIALNLNKNGFYEPRIESTDQCIKCSICVEVCAFAADSQVIDLKPTSYAAWSLNDDIRKNSSSGGIAFEICRQMLQQGFKICVVRYNYAKQIPEHYIARNEEELAASAGSKYLQSDTTDGFAGIDIHDKYVVTGTPCQIASFRRYIRRFRVESNFILVDFFCHGVPSMLLWQKYLRTIGENAKLTDIKWRSKRRGWHDSYAISYKHTTSAGTKHCFSSLSDGDIFFKVFLNDLCLNSSCYKQCKYKLNNSAADLRVGDLWGSRYQHDEQGVSALIPFTERGQNIVEILQGCHISEISFETAAEGQMRENARQPGNYDHIMSLLRNPKISLRQIERYVTRREQLTRIVNHARHPTATMRKLIKRIAK</sequence>
<dbReference type="PANTHER" id="PTHR43193:SF2">
    <property type="entry name" value="POLYFERREDOXIN PROTEIN FWDF"/>
    <property type="match status" value="1"/>
</dbReference>
<dbReference type="InterPro" id="IPR017896">
    <property type="entry name" value="4Fe4S_Fe-S-bd"/>
</dbReference>
<dbReference type="Proteomes" id="UP000195772">
    <property type="component" value="Unassembled WGS sequence"/>
</dbReference>
<dbReference type="Gene3D" id="3.30.70.20">
    <property type="match status" value="1"/>
</dbReference>
<organism evidence="5 6">
    <name type="scientific">Alistipes onderdonkii</name>
    <dbReference type="NCBI Taxonomy" id="328813"/>
    <lineage>
        <taxon>Bacteria</taxon>
        <taxon>Pseudomonadati</taxon>
        <taxon>Bacteroidota</taxon>
        <taxon>Bacteroidia</taxon>
        <taxon>Bacteroidales</taxon>
        <taxon>Rikenellaceae</taxon>
        <taxon>Alistipes</taxon>
    </lineage>
</organism>
<name>A0A1Y3QWA2_9BACT</name>
<dbReference type="InterPro" id="IPR007516">
    <property type="entry name" value="Co_F420_Hydgase/DH_bsu_N"/>
</dbReference>
<dbReference type="RefSeq" id="WP_087403060.1">
    <property type="nucleotide sequence ID" value="NZ_JADCKD010000012.1"/>
</dbReference>
<dbReference type="GO" id="GO:0046872">
    <property type="term" value="F:metal ion binding"/>
    <property type="evidence" value="ECO:0007669"/>
    <property type="project" value="UniProtKB-KW"/>
</dbReference>
<evidence type="ECO:0000313" key="6">
    <source>
        <dbReference type="Proteomes" id="UP000195772"/>
    </source>
</evidence>
<evidence type="ECO:0000256" key="2">
    <source>
        <dbReference type="ARBA" id="ARBA00023004"/>
    </source>
</evidence>
<evidence type="ECO:0000256" key="1">
    <source>
        <dbReference type="ARBA" id="ARBA00022723"/>
    </source>
</evidence>
<dbReference type="Pfam" id="PF04422">
    <property type="entry name" value="FrhB_FdhB_N"/>
    <property type="match status" value="1"/>
</dbReference>
<evidence type="ECO:0000259" key="4">
    <source>
        <dbReference type="PROSITE" id="PS51379"/>
    </source>
</evidence>
<feature type="domain" description="4Fe-4S ferredoxin-type" evidence="4">
    <location>
        <begin position="35"/>
        <end position="65"/>
    </location>
</feature>
<protein>
    <recommendedName>
        <fullName evidence="4">4Fe-4S ferredoxin-type domain-containing protein</fullName>
    </recommendedName>
</protein>
<dbReference type="PROSITE" id="PS51379">
    <property type="entry name" value="4FE4S_FER_2"/>
    <property type="match status" value="2"/>
</dbReference>
<proteinExistence type="predicted"/>
<dbReference type="SUPFAM" id="SSF54862">
    <property type="entry name" value="4Fe-4S ferredoxins"/>
    <property type="match status" value="1"/>
</dbReference>
<dbReference type="InterPro" id="IPR017900">
    <property type="entry name" value="4Fe4S_Fe_S_CS"/>
</dbReference>
<accession>A0A1Y3QWA2</accession>
<comment type="caution">
    <text evidence="5">The sequence shown here is derived from an EMBL/GenBank/DDBJ whole genome shotgun (WGS) entry which is preliminary data.</text>
</comment>